<keyword evidence="2" id="KW-1185">Reference proteome</keyword>
<dbReference type="EMBL" id="BGPR01004941">
    <property type="protein sequence ID" value="GBN05098.1"/>
    <property type="molecule type" value="Genomic_DNA"/>
</dbReference>
<comment type="caution">
    <text evidence="1">The sequence shown here is derived from an EMBL/GenBank/DDBJ whole genome shotgun (WGS) entry which is preliminary data.</text>
</comment>
<dbReference type="AlphaFoldDB" id="A0A4Y2KS43"/>
<sequence length="208" mass="23626">MTGRIGDRDVSIPAFTSRWGNPSLLKQDLTDRSGTVSFPPPPLPGRVKFISSSSLTKSKSGDGERFSPLRFSPEKQRWRSVCFRSLHCEGVKSISFRRGDRAEIGSQDISFPSLPVVFCLHGYLDIMIRKFQASFIENTDGQYGVQYSTTSNVGVDQIIPSWLDAEMCVLEYRFGVVTSRRSMQAEHHYARRNHRYLSGIEAWIVKIR</sequence>
<name>A0A4Y2KS43_ARAVE</name>
<accession>A0A4Y2KS43</accession>
<proteinExistence type="predicted"/>
<reference evidence="1 2" key="1">
    <citation type="journal article" date="2019" name="Sci. Rep.">
        <title>Orb-weaving spider Araneus ventricosus genome elucidates the spidroin gene catalogue.</title>
        <authorList>
            <person name="Kono N."/>
            <person name="Nakamura H."/>
            <person name="Ohtoshi R."/>
            <person name="Moran D.A.P."/>
            <person name="Shinohara A."/>
            <person name="Yoshida Y."/>
            <person name="Fujiwara M."/>
            <person name="Mori M."/>
            <person name="Tomita M."/>
            <person name="Arakawa K."/>
        </authorList>
    </citation>
    <scope>NUCLEOTIDE SEQUENCE [LARGE SCALE GENOMIC DNA]</scope>
</reference>
<evidence type="ECO:0000313" key="2">
    <source>
        <dbReference type="Proteomes" id="UP000499080"/>
    </source>
</evidence>
<dbReference type="Proteomes" id="UP000499080">
    <property type="component" value="Unassembled WGS sequence"/>
</dbReference>
<organism evidence="1 2">
    <name type="scientific">Araneus ventricosus</name>
    <name type="common">Orbweaver spider</name>
    <name type="synonym">Epeira ventricosa</name>
    <dbReference type="NCBI Taxonomy" id="182803"/>
    <lineage>
        <taxon>Eukaryota</taxon>
        <taxon>Metazoa</taxon>
        <taxon>Ecdysozoa</taxon>
        <taxon>Arthropoda</taxon>
        <taxon>Chelicerata</taxon>
        <taxon>Arachnida</taxon>
        <taxon>Araneae</taxon>
        <taxon>Araneomorphae</taxon>
        <taxon>Entelegynae</taxon>
        <taxon>Araneoidea</taxon>
        <taxon>Araneidae</taxon>
        <taxon>Araneus</taxon>
    </lineage>
</organism>
<gene>
    <name evidence="1" type="ORF">AVEN_125473_1</name>
</gene>
<protein>
    <submittedName>
        <fullName evidence="1">Uncharacterized protein</fullName>
    </submittedName>
</protein>
<evidence type="ECO:0000313" key="1">
    <source>
        <dbReference type="EMBL" id="GBN05098.1"/>
    </source>
</evidence>